<dbReference type="Pfam" id="PF13274">
    <property type="entry name" value="SocA_Panacea"/>
    <property type="match status" value="1"/>
</dbReference>
<organism evidence="2 3">
    <name type="scientific">Legionella dresdenensis</name>
    <dbReference type="NCBI Taxonomy" id="450200"/>
    <lineage>
        <taxon>Bacteria</taxon>
        <taxon>Pseudomonadati</taxon>
        <taxon>Pseudomonadota</taxon>
        <taxon>Gammaproteobacteria</taxon>
        <taxon>Legionellales</taxon>
        <taxon>Legionellaceae</taxon>
        <taxon>Legionella</taxon>
    </lineage>
</organism>
<evidence type="ECO:0000313" key="3">
    <source>
        <dbReference type="Proteomes" id="UP001595758"/>
    </source>
</evidence>
<reference evidence="3" key="1">
    <citation type="journal article" date="2019" name="Int. J. Syst. Evol. Microbiol.">
        <title>The Global Catalogue of Microorganisms (GCM) 10K type strain sequencing project: providing services to taxonomists for standard genome sequencing and annotation.</title>
        <authorList>
            <consortium name="The Broad Institute Genomics Platform"/>
            <consortium name="The Broad Institute Genome Sequencing Center for Infectious Disease"/>
            <person name="Wu L."/>
            <person name="Ma J."/>
        </authorList>
    </citation>
    <scope>NUCLEOTIDE SEQUENCE [LARGE SCALE GENOMIC DNA]</scope>
    <source>
        <strain evidence="3">CCUG 59858</strain>
    </source>
</reference>
<dbReference type="Proteomes" id="UP001595758">
    <property type="component" value="Unassembled WGS sequence"/>
</dbReference>
<evidence type="ECO:0000259" key="1">
    <source>
        <dbReference type="Pfam" id="PF13274"/>
    </source>
</evidence>
<protein>
    <submittedName>
        <fullName evidence="2">Panacea domain-containing protein</fullName>
    </submittedName>
</protein>
<dbReference type="InterPro" id="IPR025272">
    <property type="entry name" value="SocA_Panacea"/>
</dbReference>
<name>A0ABV8CGI8_9GAMM</name>
<feature type="domain" description="Antitoxin SocA-like Panacea" evidence="1">
    <location>
        <begin position="23"/>
        <end position="115"/>
    </location>
</feature>
<dbReference type="RefSeq" id="WP_382343609.1">
    <property type="nucleotide sequence ID" value="NZ_JBHSAB010000023.1"/>
</dbReference>
<gene>
    <name evidence="2" type="ORF">ACFORL_10055</name>
</gene>
<dbReference type="EMBL" id="JBHSAB010000023">
    <property type="protein sequence ID" value="MFC3909413.1"/>
    <property type="molecule type" value="Genomic_DNA"/>
</dbReference>
<accession>A0ABV8CGI8</accession>
<keyword evidence="3" id="KW-1185">Reference proteome</keyword>
<proteinExistence type="predicted"/>
<evidence type="ECO:0000313" key="2">
    <source>
        <dbReference type="EMBL" id="MFC3909413.1"/>
    </source>
</evidence>
<sequence length="143" mass="16398">MVKAIDVADYILTQKGTMSAMKLQKLIYYAQAWHLVWEDKELFSEEIQAWANGPVVPSLYSLHQGIFSLEPGFFKGDISSIPDESKDVIDRVLEFYGDKDAQWLSDLTHMEEPWKKARIGLVDGERGNRIISNESMSEYYSSI</sequence>
<comment type="caution">
    <text evidence="2">The sequence shown here is derived from an EMBL/GenBank/DDBJ whole genome shotgun (WGS) entry which is preliminary data.</text>
</comment>